<dbReference type="EMBL" id="AP024702">
    <property type="protein sequence ID" value="BCX46263.1"/>
    <property type="molecule type" value="Genomic_DNA"/>
</dbReference>
<proteinExistence type="predicted"/>
<reference evidence="1 2" key="1">
    <citation type="submission" date="2021-06" db="EMBL/GenBank/DDBJ databases">
        <title>Complete genome of Haloferula helveola possessing various polysaccharide degrading enzymes.</title>
        <authorList>
            <person name="Takami H."/>
            <person name="Huang C."/>
            <person name="Hamasaki K."/>
        </authorList>
    </citation>
    <scope>NUCLEOTIDE SEQUENCE [LARGE SCALE GENOMIC DNA]</scope>
    <source>
        <strain evidence="1 2">CN-1</strain>
    </source>
</reference>
<accession>A0ABM7RA52</accession>
<gene>
    <name evidence="1" type="ORF">HAHE_01710</name>
</gene>
<evidence type="ECO:0000313" key="1">
    <source>
        <dbReference type="EMBL" id="BCX46263.1"/>
    </source>
</evidence>
<keyword evidence="2" id="KW-1185">Reference proteome</keyword>
<evidence type="ECO:0000313" key="2">
    <source>
        <dbReference type="Proteomes" id="UP001374893"/>
    </source>
</evidence>
<organism evidence="1 2">
    <name type="scientific">Haloferula helveola</name>
    <dbReference type="NCBI Taxonomy" id="490095"/>
    <lineage>
        <taxon>Bacteria</taxon>
        <taxon>Pseudomonadati</taxon>
        <taxon>Verrucomicrobiota</taxon>
        <taxon>Verrucomicrobiia</taxon>
        <taxon>Verrucomicrobiales</taxon>
        <taxon>Verrucomicrobiaceae</taxon>
        <taxon>Haloferula</taxon>
    </lineage>
</organism>
<name>A0ABM7RA52_9BACT</name>
<sequence length="1217" mass="133949">MLLLSLLVVGMLSLSVVTLRSSSSAQNMAEAKANARMALSIAIGQLQREMGPDMRVSAESALLDSNEETEEIEGVSQSRWLASYDSWGGWLNDTYSPPDGSGSLTIQDTYAKGREPMFRRWLLSLPNDMAEDADAPLAAGSLDPDESVIMVGAGSLGDRADTEPDRVTRAYLVPVGDTGRQAWWIGPENHKAKVNLAHRPRDLSADGWEVAHGGTAEVGVGALPGFEALDDEPGLSDKLVSTQTMIPASVGEDEVKESFFDLTAHSEGVLASVRTGHLKKDLSLLFEQDASRLPEPYRFNSRSDVQEPSIRPMSEELAAKEAVIPNRHFQSWTNMRHFYRMYRDSSDATPTEQGVAGSLQWSRAKPSTDYATSTSMQQTNPRWDGSNHYWRAPVLAKLTLVYSLVAKPAERGKYYCRQYYSPVFTFWNPYNTQMVVPSGQMTISCKAYRMWPTNMAFHLNGQFKAKNGYAEAKNFTGRLKSSGRGDIVFEPGELKVFSMRSTIDSSTGGGLEVDLVPGFDPSVVAGDERTWTVGSGNNKTTTFSPSEKPGVSYEFSCAQWGGGVNVGNTPGAMFLESSLSGGSGKLPMTYSNDWLQRSPHRRDQTNTPITPPGESNLALWEFDGFPKIVAYTQMAIKGVFEFDYPSIDWERDWRCRNWIQAPPFYFGSGMYMSLDDSIAHTQRVDCPYIVNFGPTTTFGISKIIGQIGDKAFLGSGAPAYEQVTSAALLELPTAPVGSLAGFAGMRINPGWVRPNQYLKRGLSASDPLQLKPQQFTGNGSSVAKCSLYSSESKRVAYQSGVTGPGIGNSFMHPMLPRSDVYRFINNSVSRDVIDRTNPDVTEEVDTQAYCDYWDHVFLLNDALWDDYFVSSLADQNRPGASSALSLKENIGRLVANEEIGNSRYRYNDGGKTAAEVETELQAADGYLKAAEHLVVDGMFNVNSTSVDAWHAVFAGIRERKAVYRDRSGQLGEIEAPDGHIVVTRFNTEVSDKEMDDAGRGVVMPDGSSGWSGVRFLDDEQLRKLAEECVKQVKQRGPFLNFSEFINRRLSNDELGLMGALQSAIDYDDDSPESSSINYRFKNSPALMISASDVGRSSFSTPQAIEGSRLAGVPGYVIQSDLLKPIANTLSVRDDTFRIRAYGEALDSDGSVAARAWCEAIVQRVPEYADPTNDASEPVRLMSTDGAFRDNDALSDTNRKYGRKFVIEGFRWLHPDEV</sequence>
<protein>
    <submittedName>
        <fullName evidence="1">Uncharacterized protein</fullName>
    </submittedName>
</protein>
<dbReference type="Proteomes" id="UP001374893">
    <property type="component" value="Chromosome"/>
</dbReference>